<evidence type="ECO:0000313" key="5">
    <source>
        <dbReference type="Proteomes" id="UP001215280"/>
    </source>
</evidence>
<sequence>MRPTDIDEANNKRKMLRGDLHYDFTPELVAARTRCKHARERFNNAGDVSRRQLVELWRDIIQDATPLPPPAADPAADDALFATEPWVTGPVRMDYGTNIKLAPSVFINSNCTILDTCLVTIGARTLLGPNDVPPFTVVAGNPARVIRKVESLMDPEQARAKGVEPIVLGAST</sequence>
<dbReference type="SUPFAM" id="SSF51161">
    <property type="entry name" value="Trimeric LpxA-like enzymes"/>
    <property type="match status" value="1"/>
</dbReference>
<name>A0AAD7NK36_9AGAR</name>
<dbReference type="GO" id="GO:0008374">
    <property type="term" value="F:O-acyltransferase activity"/>
    <property type="evidence" value="ECO:0007669"/>
    <property type="project" value="TreeGrafter"/>
</dbReference>
<dbReference type="Pfam" id="PF12464">
    <property type="entry name" value="Mac"/>
    <property type="match status" value="1"/>
</dbReference>
<organism evidence="4 5">
    <name type="scientific">Mycena maculata</name>
    <dbReference type="NCBI Taxonomy" id="230809"/>
    <lineage>
        <taxon>Eukaryota</taxon>
        <taxon>Fungi</taxon>
        <taxon>Dikarya</taxon>
        <taxon>Basidiomycota</taxon>
        <taxon>Agaricomycotina</taxon>
        <taxon>Agaricomycetes</taxon>
        <taxon>Agaricomycetidae</taxon>
        <taxon>Agaricales</taxon>
        <taxon>Marasmiineae</taxon>
        <taxon>Mycenaceae</taxon>
        <taxon>Mycena</taxon>
    </lineage>
</organism>
<dbReference type="EMBL" id="JARJLG010000040">
    <property type="protein sequence ID" value="KAJ7763670.1"/>
    <property type="molecule type" value="Genomic_DNA"/>
</dbReference>
<reference evidence="4" key="1">
    <citation type="submission" date="2023-03" db="EMBL/GenBank/DDBJ databases">
        <title>Massive genome expansion in bonnet fungi (Mycena s.s.) driven by repeated elements and novel gene families across ecological guilds.</title>
        <authorList>
            <consortium name="Lawrence Berkeley National Laboratory"/>
            <person name="Harder C.B."/>
            <person name="Miyauchi S."/>
            <person name="Viragh M."/>
            <person name="Kuo A."/>
            <person name="Thoen E."/>
            <person name="Andreopoulos B."/>
            <person name="Lu D."/>
            <person name="Skrede I."/>
            <person name="Drula E."/>
            <person name="Henrissat B."/>
            <person name="Morin E."/>
            <person name="Kohler A."/>
            <person name="Barry K."/>
            <person name="LaButti K."/>
            <person name="Morin E."/>
            <person name="Salamov A."/>
            <person name="Lipzen A."/>
            <person name="Mereny Z."/>
            <person name="Hegedus B."/>
            <person name="Baldrian P."/>
            <person name="Stursova M."/>
            <person name="Weitz H."/>
            <person name="Taylor A."/>
            <person name="Grigoriev I.V."/>
            <person name="Nagy L.G."/>
            <person name="Martin F."/>
            <person name="Kauserud H."/>
        </authorList>
    </citation>
    <scope>NUCLEOTIDE SEQUENCE</scope>
    <source>
        <strain evidence="4">CBHHK188m</strain>
    </source>
</reference>
<dbReference type="AlphaFoldDB" id="A0AAD7NK36"/>
<dbReference type="PANTHER" id="PTHR23416">
    <property type="entry name" value="SIALIC ACID SYNTHASE-RELATED"/>
    <property type="match status" value="1"/>
</dbReference>
<comment type="caution">
    <text evidence="4">The sequence shown here is derived from an EMBL/GenBank/DDBJ whole genome shotgun (WGS) entry which is preliminary data.</text>
</comment>
<dbReference type="PANTHER" id="PTHR23416:SF54">
    <property type="entry name" value="ACETYLTRANSFERASE, CYSE_LACA_LPXA_NODL FAMILY (AFU_ORTHOLOGUE AFUA_2G08430)-RELATED"/>
    <property type="match status" value="1"/>
</dbReference>
<evidence type="ECO:0000313" key="4">
    <source>
        <dbReference type="EMBL" id="KAJ7763670.1"/>
    </source>
</evidence>
<accession>A0AAD7NK36</accession>
<dbReference type="GO" id="GO:0016407">
    <property type="term" value="F:acetyltransferase activity"/>
    <property type="evidence" value="ECO:0007669"/>
    <property type="project" value="InterPro"/>
</dbReference>
<dbReference type="InterPro" id="IPR024688">
    <property type="entry name" value="Mac_dom"/>
</dbReference>
<evidence type="ECO:0000259" key="3">
    <source>
        <dbReference type="SMART" id="SM01266"/>
    </source>
</evidence>
<keyword evidence="5" id="KW-1185">Reference proteome</keyword>
<proteinExistence type="inferred from homology"/>
<gene>
    <name evidence="4" type="ORF">DFH07DRAFT_738664</name>
</gene>
<feature type="domain" description="Maltose/galactoside acetyltransferase" evidence="3">
    <location>
        <begin position="12"/>
        <end position="66"/>
    </location>
</feature>
<protein>
    <submittedName>
        <fullName evidence="4">Maltose transacetylase</fullName>
    </submittedName>
</protein>
<evidence type="ECO:0000256" key="2">
    <source>
        <dbReference type="ARBA" id="ARBA00022679"/>
    </source>
</evidence>
<dbReference type="InterPro" id="IPR011004">
    <property type="entry name" value="Trimer_LpxA-like_sf"/>
</dbReference>
<dbReference type="Proteomes" id="UP001215280">
    <property type="component" value="Unassembled WGS sequence"/>
</dbReference>
<comment type="similarity">
    <text evidence="1">Belongs to the transferase hexapeptide repeat family.</text>
</comment>
<keyword evidence="2" id="KW-0808">Transferase</keyword>
<dbReference type="InterPro" id="IPR051159">
    <property type="entry name" value="Hexapeptide_acetyltransf"/>
</dbReference>
<dbReference type="SMART" id="SM01266">
    <property type="entry name" value="Mac"/>
    <property type="match status" value="1"/>
</dbReference>
<evidence type="ECO:0000256" key="1">
    <source>
        <dbReference type="ARBA" id="ARBA00007274"/>
    </source>
</evidence>
<dbReference type="Gene3D" id="2.160.10.10">
    <property type="entry name" value="Hexapeptide repeat proteins"/>
    <property type="match status" value="2"/>
</dbReference>